<evidence type="ECO:0000313" key="2">
    <source>
        <dbReference type="Proteomes" id="UP001054252"/>
    </source>
</evidence>
<dbReference type="Proteomes" id="UP001054252">
    <property type="component" value="Unassembled WGS sequence"/>
</dbReference>
<organism evidence="1 2">
    <name type="scientific">Rubroshorea leprosula</name>
    <dbReference type="NCBI Taxonomy" id="152421"/>
    <lineage>
        <taxon>Eukaryota</taxon>
        <taxon>Viridiplantae</taxon>
        <taxon>Streptophyta</taxon>
        <taxon>Embryophyta</taxon>
        <taxon>Tracheophyta</taxon>
        <taxon>Spermatophyta</taxon>
        <taxon>Magnoliopsida</taxon>
        <taxon>eudicotyledons</taxon>
        <taxon>Gunneridae</taxon>
        <taxon>Pentapetalae</taxon>
        <taxon>rosids</taxon>
        <taxon>malvids</taxon>
        <taxon>Malvales</taxon>
        <taxon>Dipterocarpaceae</taxon>
        <taxon>Rubroshorea</taxon>
    </lineage>
</organism>
<accession>A0AAV5HRD9</accession>
<name>A0AAV5HRD9_9ROSI</name>
<protein>
    <submittedName>
        <fullName evidence="1">Uncharacterized protein</fullName>
    </submittedName>
</protein>
<reference evidence="1 2" key="1">
    <citation type="journal article" date="2021" name="Commun. Biol.">
        <title>The genome of Shorea leprosula (Dipterocarpaceae) highlights the ecological relevance of drought in aseasonal tropical rainforests.</title>
        <authorList>
            <person name="Ng K.K.S."/>
            <person name="Kobayashi M.J."/>
            <person name="Fawcett J.A."/>
            <person name="Hatakeyama M."/>
            <person name="Paape T."/>
            <person name="Ng C.H."/>
            <person name="Ang C.C."/>
            <person name="Tnah L.H."/>
            <person name="Lee C.T."/>
            <person name="Nishiyama T."/>
            <person name="Sese J."/>
            <person name="O'Brien M.J."/>
            <person name="Copetti D."/>
            <person name="Mohd Noor M.I."/>
            <person name="Ong R.C."/>
            <person name="Putra M."/>
            <person name="Sireger I.Z."/>
            <person name="Indrioko S."/>
            <person name="Kosugi Y."/>
            <person name="Izuno A."/>
            <person name="Isagi Y."/>
            <person name="Lee S.L."/>
            <person name="Shimizu K.K."/>
        </authorList>
    </citation>
    <scope>NUCLEOTIDE SEQUENCE [LARGE SCALE GENOMIC DNA]</scope>
    <source>
        <strain evidence="1">214</strain>
    </source>
</reference>
<dbReference type="AlphaFoldDB" id="A0AAV5HRD9"/>
<gene>
    <name evidence="1" type="ORF">SLEP1_g3516</name>
</gene>
<dbReference type="EMBL" id="BPVZ01000003">
    <property type="protein sequence ID" value="GKU89370.1"/>
    <property type="molecule type" value="Genomic_DNA"/>
</dbReference>
<proteinExistence type="predicted"/>
<keyword evidence="2" id="KW-1185">Reference proteome</keyword>
<evidence type="ECO:0000313" key="1">
    <source>
        <dbReference type="EMBL" id="GKU89370.1"/>
    </source>
</evidence>
<comment type="caution">
    <text evidence="1">The sequence shown here is derived from an EMBL/GenBank/DDBJ whole genome shotgun (WGS) entry which is preliminary data.</text>
</comment>
<sequence>MPWFRPLNIQVAVGVRINGEAQGDSTYTWQGGNCSGIGIHGEPRYGAGEAKLMKAAHVETNPVTAVQSSVAVAASRDVAHKNKINNATISLGSPIFFIQAGLSLWTPFKCIKFIARSEMGWCAVKNFSKSIAPRSPKRAPEALTEMLFLEIEMNDTGMQPDAGNKPPSILDDHA</sequence>